<proteinExistence type="predicted"/>
<dbReference type="Proteomes" id="UP001152622">
    <property type="component" value="Chromosome 18"/>
</dbReference>
<evidence type="ECO:0000313" key="3">
    <source>
        <dbReference type="Proteomes" id="UP001152622"/>
    </source>
</evidence>
<protein>
    <submittedName>
        <fullName evidence="2">Uncharacterized protein</fullName>
    </submittedName>
</protein>
<gene>
    <name evidence="2" type="ORF">SKAU_G00368030</name>
</gene>
<name>A0A9Q1EFH5_SYNKA</name>
<dbReference type="AlphaFoldDB" id="A0A9Q1EFH5"/>
<evidence type="ECO:0000313" key="2">
    <source>
        <dbReference type="EMBL" id="KAJ8337837.1"/>
    </source>
</evidence>
<accession>A0A9Q1EFH5</accession>
<comment type="caution">
    <text evidence="2">The sequence shown here is derived from an EMBL/GenBank/DDBJ whole genome shotgun (WGS) entry which is preliminary data.</text>
</comment>
<dbReference type="EMBL" id="JAINUF010000018">
    <property type="protein sequence ID" value="KAJ8337837.1"/>
    <property type="molecule type" value="Genomic_DNA"/>
</dbReference>
<keyword evidence="3" id="KW-1185">Reference proteome</keyword>
<reference evidence="2" key="1">
    <citation type="journal article" date="2023" name="Science">
        <title>Genome structures resolve the early diversification of teleost fishes.</title>
        <authorList>
            <person name="Parey E."/>
            <person name="Louis A."/>
            <person name="Montfort J."/>
            <person name="Bouchez O."/>
            <person name="Roques C."/>
            <person name="Iampietro C."/>
            <person name="Lluch J."/>
            <person name="Castinel A."/>
            <person name="Donnadieu C."/>
            <person name="Desvignes T."/>
            <person name="Floi Bucao C."/>
            <person name="Jouanno E."/>
            <person name="Wen M."/>
            <person name="Mejri S."/>
            <person name="Dirks R."/>
            <person name="Jansen H."/>
            <person name="Henkel C."/>
            <person name="Chen W.J."/>
            <person name="Zahm M."/>
            <person name="Cabau C."/>
            <person name="Klopp C."/>
            <person name="Thompson A.W."/>
            <person name="Robinson-Rechavi M."/>
            <person name="Braasch I."/>
            <person name="Lecointre G."/>
            <person name="Bobe J."/>
            <person name="Postlethwait J.H."/>
            <person name="Berthelot C."/>
            <person name="Roest Crollius H."/>
            <person name="Guiguen Y."/>
        </authorList>
    </citation>
    <scope>NUCLEOTIDE SEQUENCE</scope>
    <source>
        <strain evidence="2">WJC10195</strain>
    </source>
</reference>
<sequence>MMKNARSRVCVCGRVLRHAPSFPRRLRLPSAATARGRVNEGSTIVHTETEGGAVAGRLTETQSGRGGRMCSAPLSDTPAMASPQEPVHPQFTVSFKCIAFARNAKTTYLQAAFLSENQLL</sequence>
<organism evidence="2 3">
    <name type="scientific">Synaphobranchus kaupii</name>
    <name type="common">Kaup's arrowtooth eel</name>
    <dbReference type="NCBI Taxonomy" id="118154"/>
    <lineage>
        <taxon>Eukaryota</taxon>
        <taxon>Metazoa</taxon>
        <taxon>Chordata</taxon>
        <taxon>Craniata</taxon>
        <taxon>Vertebrata</taxon>
        <taxon>Euteleostomi</taxon>
        <taxon>Actinopterygii</taxon>
        <taxon>Neopterygii</taxon>
        <taxon>Teleostei</taxon>
        <taxon>Anguilliformes</taxon>
        <taxon>Synaphobranchidae</taxon>
        <taxon>Synaphobranchus</taxon>
    </lineage>
</organism>
<evidence type="ECO:0000256" key="1">
    <source>
        <dbReference type="SAM" id="MobiDB-lite"/>
    </source>
</evidence>
<feature type="region of interest" description="Disordered" evidence="1">
    <location>
        <begin position="61"/>
        <end position="85"/>
    </location>
</feature>